<dbReference type="EMBL" id="CP039353">
    <property type="protein sequence ID" value="QCE06323.1"/>
    <property type="molecule type" value="Genomic_DNA"/>
</dbReference>
<sequence length="113" mass="12886">MPRLSRVLAWASVSRLSEMVPRSKQEIALERELKCSPDLFLQVSPRRECRTSPLFLPATNIFSCPNKDTNHLIHSQQHATSINHETTQNNRNHTKTNRRVLASLTWKGANTAP</sequence>
<evidence type="ECO:0000313" key="1">
    <source>
        <dbReference type="EMBL" id="QCE06323.1"/>
    </source>
</evidence>
<dbReference type="AlphaFoldDB" id="A0A4D6MY03"/>
<protein>
    <submittedName>
        <fullName evidence="1">Uncharacterized protein</fullName>
    </submittedName>
</protein>
<reference evidence="1 2" key="1">
    <citation type="submission" date="2019-04" db="EMBL/GenBank/DDBJ databases">
        <title>An improved genome assembly and genetic linkage map for asparagus bean, Vigna unguiculata ssp. sesquipedialis.</title>
        <authorList>
            <person name="Xia Q."/>
            <person name="Zhang R."/>
            <person name="Dong Y."/>
        </authorList>
    </citation>
    <scope>NUCLEOTIDE SEQUENCE [LARGE SCALE GENOMIC DNA]</scope>
    <source>
        <tissue evidence="1">Leaf</tissue>
    </source>
</reference>
<evidence type="ECO:0000313" key="2">
    <source>
        <dbReference type="Proteomes" id="UP000501690"/>
    </source>
</evidence>
<accession>A0A4D6MY03</accession>
<gene>
    <name evidence="1" type="ORF">DEO72_LG9g1334</name>
</gene>
<organism evidence="1 2">
    <name type="scientific">Vigna unguiculata</name>
    <name type="common">Cowpea</name>
    <dbReference type="NCBI Taxonomy" id="3917"/>
    <lineage>
        <taxon>Eukaryota</taxon>
        <taxon>Viridiplantae</taxon>
        <taxon>Streptophyta</taxon>
        <taxon>Embryophyta</taxon>
        <taxon>Tracheophyta</taxon>
        <taxon>Spermatophyta</taxon>
        <taxon>Magnoliopsida</taxon>
        <taxon>eudicotyledons</taxon>
        <taxon>Gunneridae</taxon>
        <taxon>Pentapetalae</taxon>
        <taxon>rosids</taxon>
        <taxon>fabids</taxon>
        <taxon>Fabales</taxon>
        <taxon>Fabaceae</taxon>
        <taxon>Papilionoideae</taxon>
        <taxon>50 kb inversion clade</taxon>
        <taxon>NPAAA clade</taxon>
        <taxon>indigoferoid/millettioid clade</taxon>
        <taxon>Phaseoleae</taxon>
        <taxon>Vigna</taxon>
    </lineage>
</organism>
<name>A0A4D6MY03_VIGUN</name>
<keyword evidence="2" id="KW-1185">Reference proteome</keyword>
<proteinExistence type="predicted"/>
<dbReference type="Proteomes" id="UP000501690">
    <property type="component" value="Linkage Group LG9"/>
</dbReference>